<feature type="domain" description="E3 ubiquitin-protein ligase TTC3/DZIP3" evidence="3">
    <location>
        <begin position="97"/>
        <end position="147"/>
    </location>
</feature>
<dbReference type="SUPFAM" id="SSF48452">
    <property type="entry name" value="TPR-like"/>
    <property type="match status" value="1"/>
</dbReference>
<dbReference type="PANTHER" id="PTHR17550">
    <property type="entry name" value="E3 UBIQUITIN-PROTEIN LIGASE TTC3"/>
    <property type="match status" value="1"/>
</dbReference>
<dbReference type="Pfam" id="PF19179">
    <property type="entry name" value="TTC3_DZIP3_dom"/>
    <property type="match status" value="1"/>
</dbReference>
<dbReference type="PROSITE" id="PS50005">
    <property type="entry name" value="TPR"/>
    <property type="match status" value="1"/>
</dbReference>
<sequence>NLGFSTLDVLLLLFGRASALTEIGQPEELAEAEKLLEKMKSFEERTFQCLVYYAIGRVFLRENRFKAAMQQFSDSLQMVKNQITPGKLTWPLTKQIVKETQPDHFKEMLENAIELCRFPPAPDAVCCLEKCLCTLKTEIYFTDPDFKVSCS</sequence>
<dbReference type="InterPro" id="IPR019734">
    <property type="entry name" value="TPR_rpt"/>
</dbReference>
<protein>
    <recommendedName>
        <fullName evidence="3">E3 ubiquitin-protein ligase TTC3/DZIP3 domain-containing protein</fullName>
    </recommendedName>
</protein>
<keyword evidence="2" id="KW-0732">Signal</keyword>
<organism evidence="4 5">
    <name type="scientific">Characodon lateralis</name>
    <dbReference type="NCBI Taxonomy" id="208331"/>
    <lineage>
        <taxon>Eukaryota</taxon>
        <taxon>Metazoa</taxon>
        <taxon>Chordata</taxon>
        <taxon>Craniata</taxon>
        <taxon>Vertebrata</taxon>
        <taxon>Euteleostomi</taxon>
        <taxon>Actinopterygii</taxon>
        <taxon>Neopterygii</taxon>
        <taxon>Teleostei</taxon>
        <taxon>Neoteleostei</taxon>
        <taxon>Acanthomorphata</taxon>
        <taxon>Ovalentaria</taxon>
        <taxon>Atherinomorphae</taxon>
        <taxon>Cyprinodontiformes</taxon>
        <taxon>Goodeidae</taxon>
        <taxon>Characodon</taxon>
    </lineage>
</organism>
<keyword evidence="5" id="KW-1185">Reference proteome</keyword>
<evidence type="ECO:0000256" key="1">
    <source>
        <dbReference type="PROSITE-ProRule" id="PRU00339"/>
    </source>
</evidence>
<feature type="chain" id="PRO_5046630572" description="E3 ubiquitin-protein ligase TTC3/DZIP3 domain-containing protein" evidence="2">
    <location>
        <begin position="20"/>
        <end position="151"/>
    </location>
</feature>
<proteinExistence type="predicted"/>
<dbReference type="EMBL" id="JAHUTJ010078833">
    <property type="protein sequence ID" value="MED6295389.1"/>
    <property type="molecule type" value="Genomic_DNA"/>
</dbReference>
<name>A0ABU7F9Z3_9TELE</name>
<dbReference type="InterPro" id="IPR043866">
    <property type="entry name" value="TTC3/DZIP3_dom"/>
</dbReference>
<evidence type="ECO:0000313" key="5">
    <source>
        <dbReference type="Proteomes" id="UP001352852"/>
    </source>
</evidence>
<dbReference type="Proteomes" id="UP001352852">
    <property type="component" value="Unassembled WGS sequence"/>
</dbReference>
<evidence type="ECO:0000256" key="2">
    <source>
        <dbReference type="SAM" id="SignalP"/>
    </source>
</evidence>
<accession>A0ABU7F9Z3</accession>
<dbReference type="PANTHER" id="PTHR17550:SF8">
    <property type="entry name" value="RING-TYPE E3 UBIQUITIN TRANSFERASE"/>
    <property type="match status" value="1"/>
</dbReference>
<comment type="caution">
    <text evidence="4">The sequence shown here is derived from an EMBL/GenBank/DDBJ whole genome shotgun (WGS) entry which is preliminary data.</text>
</comment>
<feature type="repeat" description="TPR" evidence="1">
    <location>
        <begin position="49"/>
        <end position="82"/>
    </location>
</feature>
<feature type="signal peptide" evidence="2">
    <location>
        <begin position="1"/>
        <end position="19"/>
    </location>
</feature>
<feature type="non-terminal residue" evidence="4">
    <location>
        <position position="1"/>
    </location>
</feature>
<gene>
    <name evidence="4" type="ORF">CHARACLAT_031401</name>
</gene>
<reference evidence="4 5" key="1">
    <citation type="submission" date="2021-06" db="EMBL/GenBank/DDBJ databases">
        <authorList>
            <person name="Palmer J.M."/>
        </authorList>
    </citation>
    <scope>NUCLEOTIDE SEQUENCE [LARGE SCALE GENOMIC DNA]</scope>
    <source>
        <strain evidence="4 5">CL_MEX2019</strain>
        <tissue evidence="4">Muscle</tissue>
    </source>
</reference>
<evidence type="ECO:0000313" key="4">
    <source>
        <dbReference type="EMBL" id="MED6295389.1"/>
    </source>
</evidence>
<keyword evidence="1" id="KW-0802">TPR repeat</keyword>
<evidence type="ECO:0000259" key="3">
    <source>
        <dbReference type="Pfam" id="PF19179"/>
    </source>
</evidence>
<dbReference type="InterPro" id="IPR011990">
    <property type="entry name" value="TPR-like_helical_dom_sf"/>
</dbReference>